<dbReference type="PANTHER" id="PTHR11709">
    <property type="entry name" value="MULTI-COPPER OXIDASE"/>
    <property type="match status" value="1"/>
</dbReference>
<dbReference type="InterPro" id="IPR008972">
    <property type="entry name" value="Cupredoxin"/>
</dbReference>
<dbReference type="GO" id="GO:0016491">
    <property type="term" value="F:oxidoreductase activity"/>
    <property type="evidence" value="ECO:0007669"/>
    <property type="project" value="UniProtKB-KW"/>
</dbReference>
<evidence type="ECO:0000256" key="4">
    <source>
        <dbReference type="SAM" id="SignalP"/>
    </source>
</evidence>
<dbReference type="Proteomes" id="UP001161325">
    <property type="component" value="Unassembled WGS sequence"/>
</dbReference>
<evidence type="ECO:0000313" key="7">
    <source>
        <dbReference type="EMBL" id="GLC26024.1"/>
    </source>
</evidence>
<dbReference type="Pfam" id="PF07731">
    <property type="entry name" value="Cu-oxidase_2"/>
    <property type="match status" value="1"/>
</dbReference>
<keyword evidence="1" id="KW-0479">Metal-binding</keyword>
<protein>
    <recommendedName>
        <fullName evidence="9">Copper resistance protein A</fullName>
    </recommendedName>
</protein>
<proteinExistence type="predicted"/>
<dbReference type="InterPro" id="IPR011707">
    <property type="entry name" value="Cu-oxidase-like_N"/>
</dbReference>
<dbReference type="RefSeq" id="WP_284350495.1">
    <property type="nucleotide sequence ID" value="NZ_BRXS01000004.1"/>
</dbReference>
<feature type="chain" id="PRO_5041340035" description="Copper resistance protein A" evidence="4">
    <location>
        <begin position="22"/>
        <end position="653"/>
    </location>
</feature>
<evidence type="ECO:0000259" key="5">
    <source>
        <dbReference type="Pfam" id="PF07731"/>
    </source>
</evidence>
<feature type="domain" description="Plastocyanin-like" evidence="6">
    <location>
        <begin position="89"/>
        <end position="166"/>
    </location>
</feature>
<evidence type="ECO:0000313" key="8">
    <source>
        <dbReference type="Proteomes" id="UP001161325"/>
    </source>
</evidence>
<dbReference type="EMBL" id="BRXS01000004">
    <property type="protein sequence ID" value="GLC26024.1"/>
    <property type="molecule type" value="Genomic_DNA"/>
</dbReference>
<accession>A0AA37VEZ5</accession>
<gene>
    <name evidence="7" type="ORF">rosag_25370</name>
</gene>
<feature type="domain" description="Plastocyanin-like" evidence="5">
    <location>
        <begin position="213"/>
        <end position="312"/>
    </location>
</feature>
<keyword evidence="8" id="KW-1185">Reference proteome</keyword>
<organism evidence="7 8">
    <name type="scientific">Roseisolibacter agri</name>
    <dbReference type="NCBI Taxonomy" id="2014610"/>
    <lineage>
        <taxon>Bacteria</taxon>
        <taxon>Pseudomonadati</taxon>
        <taxon>Gemmatimonadota</taxon>
        <taxon>Gemmatimonadia</taxon>
        <taxon>Gemmatimonadales</taxon>
        <taxon>Gemmatimonadaceae</taxon>
        <taxon>Roseisolibacter</taxon>
    </lineage>
</organism>
<sequence length="653" mass="69637">MRPLTLVLAALALAPTARVHAPSLPRDPTPTPPAVAEAAINRNLRPAGTLRDGVLTLRLEARRATWHPEADDGIGIVVHAFGEAGRPTEIPGPLVRVPVGTEVRLSVRNTLDSTLVLRGLHARPAATGDTIAVAPGATREVAFALREVGTFLYWARTGSDTSLAAREGADSQLSGAIVVDAEGARTTDRVLVVGVWARTRLDPAAADAPWGLATVMNGKSWPHTERLTYDVGDTVRWRVVNASPRAHPMHLHGFYFHVESRGDGMRDSTYAPARQRMAVTEFLLSRSTMAVRWVPERAGNWLFHCHLAAHVGSNARLHPPLGGASVAAVRAEAGGEVVRADAMGGHADHGMFGLAVGLHVRPAPTVGGQVTAVQQREPRRLRLLVTERPAVYGAAPGLAFVLQRGDVAPADDSVAVPGSMLVLERGEPVRITVVNRTREATAVHWHGLEIESFPDGVPGWSGAPGRLMPPIAPRDSFVAEFTPPRAGTFMYHAHLDEARQIGTGLYGALLVLEPGQSLDPATDRILVFSRGGPPELGDTAPMLVNGRSPADTVELTSGVAHRVRLVFIQPNGAARLRVVGAGPADTSLVVWRPLAKDGADLPAAYARPRSALAIVAVGETYDFALTPRAPGLYRMELFAPRDGTTRTVMLRAR</sequence>
<dbReference type="GO" id="GO:0005507">
    <property type="term" value="F:copper ion binding"/>
    <property type="evidence" value="ECO:0007669"/>
    <property type="project" value="InterPro"/>
</dbReference>
<dbReference type="InterPro" id="IPR045087">
    <property type="entry name" value="Cu-oxidase_fam"/>
</dbReference>
<dbReference type="InterPro" id="IPR011706">
    <property type="entry name" value="Cu-oxidase_C"/>
</dbReference>
<dbReference type="AlphaFoldDB" id="A0AA37VEZ5"/>
<dbReference type="Gene3D" id="2.60.40.420">
    <property type="entry name" value="Cupredoxins - blue copper proteins"/>
    <property type="match status" value="3"/>
</dbReference>
<feature type="domain" description="Plastocyanin-like" evidence="6">
    <location>
        <begin position="416"/>
        <end position="513"/>
    </location>
</feature>
<name>A0AA37VEZ5_9BACT</name>
<evidence type="ECO:0000256" key="2">
    <source>
        <dbReference type="ARBA" id="ARBA00023002"/>
    </source>
</evidence>
<keyword evidence="3" id="KW-0186">Copper</keyword>
<dbReference type="Pfam" id="PF07732">
    <property type="entry name" value="Cu-oxidase_3"/>
    <property type="match status" value="2"/>
</dbReference>
<feature type="signal peptide" evidence="4">
    <location>
        <begin position="1"/>
        <end position="21"/>
    </location>
</feature>
<evidence type="ECO:0000256" key="3">
    <source>
        <dbReference type="ARBA" id="ARBA00023008"/>
    </source>
</evidence>
<dbReference type="PANTHER" id="PTHR11709:SF394">
    <property type="entry name" value="FI03373P-RELATED"/>
    <property type="match status" value="1"/>
</dbReference>
<keyword evidence="2" id="KW-0560">Oxidoreductase</keyword>
<evidence type="ECO:0008006" key="9">
    <source>
        <dbReference type="Google" id="ProtNLM"/>
    </source>
</evidence>
<reference evidence="7" key="1">
    <citation type="submission" date="2022-08" db="EMBL/GenBank/DDBJ databases">
        <title>Draft genome sequencing of Roseisolibacter agri AW1220.</title>
        <authorList>
            <person name="Tobiishi Y."/>
            <person name="Tonouchi A."/>
        </authorList>
    </citation>
    <scope>NUCLEOTIDE SEQUENCE</scope>
    <source>
        <strain evidence="7">AW1220</strain>
    </source>
</reference>
<comment type="caution">
    <text evidence="7">The sequence shown here is derived from an EMBL/GenBank/DDBJ whole genome shotgun (WGS) entry which is preliminary data.</text>
</comment>
<evidence type="ECO:0000256" key="1">
    <source>
        <dbReference type="ARBA" id="ARBA00022723"/>
    </source>
</evidence>
<dbReference type="SUPFAM" id="SSF49503">
    <property type="entry name" value="Cupredoxins"/>
    <property type="match status" value="3"/>
</dbReference>
<keyword evidence="4" id="KW-0732">Signal</keyword>
<evidence type="ECO:0000259" key="6">
    <source>
        <dbReference type="Pfam" id="PF07732"/>
    </source>
</evidence>